<protein>
    <submittedName>
        <fullName evidence="2">Uncharacterized protein</fullName>
    </submittedName>
</protein>
<feature type="compositionally biased region" description="Polar residues" evidence="1">
    <location>
        <begin position="178"/>
        <end position="191"/>
    </location>
</feature>
<feature type="compositionally biased region" description="Basic residues" evidence="1">
    <location>
        <begin position="192"/>
        <end position="211"/>
    </location>
</feature>
<accession>A0A9D5D4K8</accession>
<comment type="caution">
    <text evidence="2">The sequence shown here is derived from an EMBL/GenBank/DDBJ whole genome shotgun (WGS) entry which is preliminary data.</text>
</comment>
<reference evidence="2" key="2">
    <citation type="journal article" date="2022" name="Hortic Res">
        <title>The genome of Dioscorea zingiberensis sheds light on the biosynthesis, origin and evolution of the medicinally important diosgenin saponins.</title>
        <authorList>
            <person name="Li Y."/>
            <person name="Tan C."/>
            <person name="Li Z."/>
            <person name="Guo J."/>
            <person name="Li S."/>
            <person name="Chen X."/>
            <person name="Wang C."/>
            <person name="Dai X."/>
            <person name="Yang H."/>
            <person name="Song W."/>
            <person name="Hou L."/>
            <person name="Xu J."/>
            <person name="Tong Z."/>
            <person name="Xu A."/>
            <person name="Yuan X."/>
            <person name="Wang W."/>
            <person name="Yang Q."/>
            <person name="Chen L."/>
            <person name="Sun Z."/>
            <person name="Wang K."/>
            <person name="Pan B."/>
            <person name="Chen J."/>
            <person name="Bao Y."/>
            <person name="Liu F."/>
            <person name="Qi X."/>
            <person name="Gang D.R."/>
            <person name="Wen J."/>
            <person name="Li J."/>
        </authorList>
    </citation>
    <scope>NUCLEOTIDE SEQUENCE</scope>
    <source>
        <strain evidence="2">Dzin_1.0</strain>
    </source>
</reference>
<name>A0A9D5D4K8_9LILI</name>
<dbReference type="PANTHER" id="PTHR34952:SF2">
    <property type="entry name" value="OS05G0113500 PROTEIN"/>
    <property type="match status" value="1"/>
</dbReference>
<reference evidence="2" key="1">
    <citation type="submission" date="2021-03" db="EMBL/GenBank/DDBJ databases">
        <authorList>
            <person name="Li Z."/>
            <person name="Yang C."/>
        </authorList>
    </citation>
    <scope>NUCLEOTIDE SEQUENCE</scope>
    <source>
        <strain evidence="2">Dzin_1.0</strain>
        <tissue evidence="2">Leaf</tissue>
    </source>
</reference>
<dbReference type="OrthoDB" id="2016966at2759"/>
<dbReference type="Proteomes" id="UP001085076">
    <property type="component" value="Miscellaneous, Linkage group lg01"/>
</dbReference>
<feature type="region of interest" description="Disordered" evidence="1">
    <location>
        <begin position="177"/>
        <end position="213"/>
    </location>
</feature>
<gene>
    <name evidence="2" type="ORF">J5N97_003681</name>
</gene>
<dbReference type="EMBL" id="JAGGNH010000001">
    <property type="protein sequence ID" value="KAJ0985325.1"/>
    <property type="molecule type" value="Genomic_DNA"/>
</dbReference>
<keyword evidence="3" id="KW-1185">Reference proteome</keyword>
<evidence type="ECO:0000256" key="1">
    <source>
        <dbReference type="SAM" id="MobiDB-lite"/>
    </source>
</evidence>
<sequence length="265" mass="29284">MGGLPLYVDSASDHIYYKSCLCNNTCEKSCIEQENYTSSHLDTVVATSVEDLVVHELGSSLHRILHVQETSNHVTTCNQKDIQSLPLEEDLQKCLSAYAIIPSSRTVRPHALLIDGIGESDSSVDKTLSQAGTLASPNSMLIPVKLISCIKGARALHGMSPKASFRVKWAPEVYDPPVTSTSRTVKSPNQRSKAKQKEHYKHKSNKGKSPRRIINEAKYANRRSKYNATDPHIIRLHSLGDRSVPLKFGHPNIHVLDFAGTAYVS</sequence>
<organism evidence="2 3">
    <name type="scientific">Dioscorea zingiberensis</name>
    <dbReference type="NCBI Taxonomy" id="325984"/>
    <lineage>
        <taxon>Eukaryota</taxon>
        <taxon>Viridiplantae</taxon>
        <taxon>Streptophyta</taxon>
        <taxon>Embryophyta</taxon>
        <taxon>Tracheophyta</taxon>
        <taxon>Spermatophyta</taxon>
        <taxon>Magnoliopsida</taxon>
        <taxon>Liliopsida</taxon>
        <taxon>Dioscoreales</taxon>
        <taxon>Dioscoreaceae</taxon>
        <taxon>Dioscorea</taxon>
    </lineage>
</organism>
<evidence type="ECO:0000313" key="3">
    <source>
        <dbReference type="Proteomes" id="UP001085076"/>
    </source>
</evidence>
<dbReference type="AlphaFoldDB" id="A0A9D5D4K8"/>
<proteinExistence type="predicted"/>
<dbReference type="PANTHER" id="PTHR34952">
    <property type="entry name" value="OS05G0113500 PROTEIN"/>
    <property type="match status" value="1"/>
</dbReference>
<evidence type="ECO:0000313" key="2">
    <source>
        <dbReference type="EMBL" id="KAJ0985325.1"/>
    </source>
</evidence>